<dbReference type="GO" id="GO:0005096">
    <property type="term" value="F:GTPase activator activity"/>
    <property type="evidence" value="ECO:0007669"/>
    <property type="project" value="UniProtKB-KW"/>
</dbReference>
<dbReference type="Pfam" id="PF25442">
    <property type="entry name" value="Ubiquitin_RHG40_C"/>
    <property type="match status" value="1"/>
</dbReference>
<reference evidence="4" key="2">
    <citation type="submission" date="2020-06" db="EMBL/GenBank/DDBJ databases">
        <authorList>
            <person name="Sheffer M."/>
        </authorList>
    </citation>
    <scope>NUCLEOTIDE SEQUENCE</scope>
</reference>
<dbReference type="Proteomes" id="UP000807504">
    <property type="component" value="Unassembled WGS sequence"/>
</dbReference>
<dbReference type="Pfam" id="PF00620">
    <property type="entry name" value="RhoGAP"/>
    <property type="match status" value="1"/>
</dbReference>
<organism evidence="4 5">
    <name type="scientific">Argiope bruennichi</name>
    <name type="common">Wasp spider</name>
    <name type="synonym">Aranea bruennichi</name>
    <dbReference type="NCBI Taxonomy" id="94029"/>
    <lineage>
        <taxon>Eukaryota</taxon>
        <taxon>Metazoa</taxon>
        <taxon>Ecdysozoa</taxon>
        <taxon>Arthropoda</taxon>
        <taxon>Chelicerata</taxon>
        <taxon>Arachnida</taxon>
        <taxon>Araneae</taxon>
        <taxon>Araneomorphae</taxon>
        <taxon>Entelegynae</taxon>
        <taxon>Araneoidea</taxon>
        <taxon>Araneidae</taxon>
        <taxon>Argiope</taxon>
    </lineage>
</organism>
<dbReference type="GO" id="GO:0005737">
    <property type="term" value="C:cytoplasm"/>
    <property type="evidence" value="ECO:0007669"/>
    <property type="project" value="TreeGrafter"/>
</dbReference>
<proteinExistence type="predicted"/>
<dbReference type="InterPro" id="IPR000198">
    <property type="entry name" value="RhoGAP_dom"/>
</dbReference>
<gene>
    <name evidence="4" type="ORF">HNY73_014567</name>
</gene>
<feature type="region of interest" description="Disordered" evidence="2">
    <location>
        <begin position="301"/>
        <end position="321"/>
    </location>
</feature>
<dbReference type="GO" id="GO:0007165">
    <property type="term" value="P:signal transduction"/>
    <property type="evidence" value="ECO:0007669"/>
    <property type="project" value="InterPro"/>
</dbReference>
<dbReference type="GO" id="GO:0051056">
    <property type="term" value="P:regulation of small GTPase mediated signal transduction"/>
    <property type="evidence" value="ECO:0007669"/>
    <property type="project" value="TreeGrafter"/>
</dbReference>
<name>A0A8T0EPC1_ARGBR</name>
<accession>A0A8T0EPC1</accession>
<comment type="caution">
    <text evidence="4">The sequence shown here is derived from an EMBL/GenBank/DDBJ whole genome shotgun (WGS) entry which is preliminary data.</text>
</comment>
<dbReference type="SUPFAM" id="SSF48350">
    <property type="entry name" value="GTPase activation domain, GAP"/>
    <property type="match status" value="1"/>
</dbReference>
<feature type="domain" description="Rho-GAP" evidence="3">
    <location>
        <begin position="75"/>
        <end position="282"/>
    </location>
</feature>
<reference evidence="4" key="1">
    <citation type="journal article" date="2020" name="bioRxiv">
        <title>Chromosome-level reference genome of the European wasp spider Argiope bruennichi: a resource for studies on range expansion and evolutionary adaptation.</title>
        <authorList>
            <person name="Sheffer M.M."/>
            <person name="Hoppe A."/>
            <person name="Krehenwinkel H."/>
            <person name="Uhl G."/>
            <person name="Kuss A.W."/>
            <person name="Jensen L."/>
            <person name="Jensen C."/>
            <person name="Gillespie R.G."/>
            <person name="Hoff K.J."/>
            <person name="Prost S."/>
        </authorList>
    </citation>
    <scope>NUCLEOTIDE SEQUENCE</scope>
</reference>
<feature type="compositionally biased region" description="Basic residues" evidence="2">
    <location>
        <begin position="301"/>
        <end position="319"/>
    </location>
</feature>
<dbReference type="AlphaFoldDB" id="A0A8T0EPC1"/>
<dbReference type="Gene3D" id="1.10.555.10">
    <property type="entry name" value="Rho GTPase activation protein"/>
    <property type="match status" value="1"/>
</dbReference>
<sequence>MFTEGLSNQDIDKDLAALQRNSNVEIGDLGENDRNLVRSLAIIEVAALLDTYGLVPTRRRKPNRKKGKDSVVFGASLSSLLELDRRRCPGLKVPLIFQWILHHLHSNGLREEGLMRLAGSVQKVQILKAEIEKNYVTSPTLVENLIRQSSVHDVSVLLKQLVRHLPEPLLTNSHMDSFLQVPNIPNVQDQINTLNLLVLALPDSHRELLQELLYFLTKVVEEEETNRMSIGNVAMIIAPNLFPPPRLKKGNQKQNDIAAEVTVAAMSSKVTQLLIKYGNFLGSVSIDSFAPELLAQARLQNRRSSNKHAKKMGRKHKQKNIKDDFLHNGNSVIRVQMSSLRHPNSIAVPVTDKTTAGEVVERVAEALDQLIDPRHHTFVSTDQQENRAFLQRPRTTSEPIVMRHRCLIGTKKSADTLKDHYLYFIRENVGERRLDHNISIQNITGSGSGRFASGTTWEIRCHH</sequence>
<dbReference type="PANTHER" id="PTHR14963:SF1">
    <property type="entry name" value="RHO GTPASE-ACTIVATING PROTEIN CONUNDRUM"/>
    <property type="match status" value="1"/>
</dbReference>
<evidence type="ECO:0000259" key="3">
    <source>
        <dbReference type="PROSITE" id="PS50238"/>
    </source>
</evidence>
<keyword evidence="5" id="KW-1185">Reference proteome</keyword>
<evidence type="ECO:0000313" key="5">
    <source>
        <dbReference type="Proteomes" id="UP000807504"/>
    </source>
</evidence>
<protein>
    <submittedName>
        <fullName evidence="4">Rho GTPase-activating protein 18 like protein</fullName>
    </submittedName>
</protein>
<dbReference type="InterPro" id="IPR008936">
    <property type="entry name" value="Rho_GTPase_activation_prot"/>
</dbReference>
<dbReference type="PROSITE" id="PS50238">
    <property type="entry name" value="RHOGAP"/>
    <property type="match status" value="1"/>
</dbReference>
<evidence type="ECO:0000313" key="4">
    <source>
        <dbReference type="EMBL" id="KAF8777752.1"/>
    </source>
</evidence>
<dbReference type="GO" id="GO:0030833">
    <property type="term" value="P:regulation of actin filament polymerization"/>
    <property type="evidence" value="ECO:0007669"/>
    <property type="project" value="TreeGrafter"/>
</dbReference>
<dbReference type="SMART" id="SM00324">
    <property type="entry name" value="RhoGAP"/>
    <property type="match status" value="1"/>
</dbReference>
<evidence type="ECO:0000256" key="2">
    <source>
        <dbReference type="SAM" id="MobiDB-lite"/>
    </source>
</evidence>
<evidence type="ECO:0000256" key="1">
    <source>
        <dbReference type="ARBA" id="ARBA00022468"/>
    </source>
</evidence>
<dbReference type="PANTHER" id="PTHR14963">
    <property type="entry name" value="RHO GTPASE ACTIVATING PROTEIN 18,19-RELATED"/>
    <property type="match status" value="1"/>
</dbReference>
<dbReference type="InterPro" id="IPR057323">
    <property type="entry name" value="RHG40/28/18_ubiquitin"/>
</dbReference>
<keyword evidence="1" id="KW-0343">GTPase activation</keyword>
<dbReference type="EMBL" id="JABXBU010002072">
    <property type="protein sequence ID" value="KAF8777752.1"/>
    <property type="molecule type" value="Genomic_DNA"/>
</dbReference>